<dbReference type="Gene3D" id="1.10.287.130">
    <property type="match status" value="1"/>
</dbReference>
<evidence type="ECO:0000259" key="15">
    <source>
        <dbReference type="PROSITE" id="PS50109"/>
    </source>
</evidence>
<evidence type="ECO:0000256" key="3">
    <source>
        <dbReference type="ARBA" id="ARBA00022553"/>
    </source>
</evidence>
<dbReference type="GO" id="GO:0006355">
    <property type="term" value="P:regulation of DNA-templated transcription"/>
    <property type="evidence" value="ECO:0007669"/>
    <property type="project" value="InterPro"/>
</dbReference>
<evidence type="ECO:0000256" key="8">
    <source>
        <dbReference type="ARBA" id="ARBA00022840"/>
    </source>
</evidence>
<evidence type="ECO:0000256" key="1">
    <source>
        <dbReference type="ARBA" id="ARBA00000085"/>
    </source>
</evidence>
<dbReference type="InterPro" id="IPR004358">
    <property type="entry name" value="Sig_transdc_His_kin-like_C"/>
</dbReference>
<dbReference type="EMBL" id="CP158252">
    <property type="protein sequence ID" value="XDJ41075.1"/>
    <property type="molecule type" value="Genomic_DNA"/>
</dbReference>
<protein>
    <recommendedName>
        <fullName evidence="12">Sensory histidine kinase/phosphatase NtrB</fullName>
        <ecNumber evidence="2">2.7.13.3</ecNumber>
    </recommendedName>
    <alternativeName>
        <fullName evidence="13">Nitrogen regulation protein NR(II)</fullName>
    </alternativeName>
    <alternativeName>
        <fullName evidence="14">Nitrogen regulator II</fullName>
    </alternativeName>
</protein>
<dbReference type="SMART" id="SM00387">
    <property type="entry name" value="HATPase_c"/>
    <property type="match status" value="1"/>
</dbReference>
<dbReference type="SUPFAM" id="SSF47384">
    <property type="entry name" value="Homodimeric domain of signal transducing histidine kinase"/>
    <property type="match status" value="1"/>
</dbReference>
<evidence type="ECO:0000256" key="4">
    <source>
        <dbReference type="ARBA" id="ARBA00022679"/>
    </source>
</evidence>
<dbReference type="PROSITE" id="PS50112">
    <property type="entry name" value="PAS"/>
    <property type="match status" value="1"/>
</dbReference>
<reference evidence="17" key="1">
    <citation type="submission" date="2024-05" db="EMBL/GenBank/DDBJ databases">
        <authorList>
            <person name="Luo Y.-C."/>
            <person name="Nicholds J."/>
            <person name="Mortimer T."/>
            <person name="Maboni G."/>
        </authorList>
    </citation>
    <scope>NUCLEOTIDE SEQUENCE</scope>
    <source>
        <strain evidence="17">153920</strain>
    </source>
</reference>
<dbReference type="InterPro" id="IPR013767">
    <property type="entry name" value="PAS_fold"/>
</dbReference>
<evidence type="ECO:0000256" key="14">
    <source>
        <dbReference type="ARBA" id="ARBA00043094"/>
    </source>
</evidence>
<dbReference type="PRINTS" id="PR00344">
    <property type="entry name" value="BCTRLSENSOR"/>
</dbReference>
<dbReference type="Pfam" id="PF00989">
    <property type="entry name" value="PAS"/>
    <property type="match status" value="1"/>
</dbReference>
<dbReference type="Pfam" id="PF02518">
    <property type="entry name" value="HATPase_c"/>
    <property type="match status" value="1"/>
</dbReference>
<dbReference type="GO" id="GO:0000155">
    <property type="term" value="F:phosphorelay sensor kinase activity"/>
    <property type="evidence" value="ECO:0007669"/>
    <property type="project" value="InterPro"/>
</dbReference>
<dbReference type="CDD" id="cd00130">
    <property type="entry name" value="PAS"/>
    <property type="match status" value="1"/>
</dbReference>
<dbReference type="Gene3D" id="3.30.565.10">
    <property type="entry name" value="Histidine kinase-like ATPase, C-terminal domain"/>
    <property type="match status" value="1"/>
</dbReference>
<proteinExistence type="predicted"/>
<comment type="function">
    <text evidence="11">Member of the two-component regulatory system NtrB/NtrC, which controls expression of the nitrogen-regulated (ntr) genes in response to nitrogen limitation. Under conditions of nitrogen limitation, NtrB autophosphorylates and transfers the phosphoryl group to NtrC. In the presence of nitrogen, acts as a phosphatase that dephosphorylates and inactivates NtrC.</text>
</comment>
<dbReference type="PANTHER" id="PTHR43065:SF16">
    <property type="entry name" value="SENSORY HISTIDINE KINASE_PHOSPHATASE NTRB"/>
    <property type="match status" value="1"/>
</dbReference>
<dbReference type="InterPro" id="IPR036097">
    <property type="entry name" value="HisK_dim/P_sf"/>
</dbReference>
<dbReference type="GO" id="GO:0016787">
    <property type="term" value="F:hydrolase activity"/>
    <property type="evidence" value="ECO:0007669"/>
    <property type="project" value="UniProtKB-KW"/>
</dbReference>
<sequence length="318" mass="34831">MDASGLDLLCTAVLLLDESLRIRHVNGAAEELLGQSRRQLAGQPAQPWLEGFDSVLKTPLRGHPPWAWLIEIPVHQGGHLDELRQARGREEAQRETLRNLAHEVRNPLAGLRAAAQLLEMELSRDDLREYTRVIVAEADRLAGLVARLASSSQPAAAPSIFNVHELCERVLALIHLEFGEQIRLERDYDASVPDMRADRDQLLQALLNVARNGAQALVEGPGPASPVLRLSTRILHQPLLAAGQHRMGLRIAVADNGPGVPEALRDKLFHPLVTGRAQGTGLGLSLAQECLQRQGGLLEFDSVPGKTEFRLLLPLEIA</sequence>
<dbReference type="PROSITE" id="PS50109">
    <property type="entry name" value="HIS_KIN"/>
    <property type="match status" value="1"/>
</dbReference>
<keyword evidence="7" id="KW-0378">Hydrolase</keyword>
<evidence type="ECO:0000256" key="2">
    <source>
        <dbReference type="ARBA" id="ARBA00012438"/>
    </source>
</evidence>
<feature type="domain" description="Histidine kinase" evidence="15">
    <location>
        <begin position="99"/>
        <end position="317"/>
    </location>
</feature>
<dbReference type="CDD" id="cd00082">
    <property type="entry name" value="HisKA"/>
    <property type="match status" value="1"/>
</dbReference>
<gene>
    <name evidence="17" type="ORF">ABRY99_08910</name>
</gene>
<evidence type="ECO:0000256" key="6">
    <source>
        <dbReference type="ARBA" id="ARBA00022777"/>
    </source>
</evidence>
<evidence type="ECO:0000313" key="17">
    <source>
        <dbReference type="EMBL" id="XDJ41075.1"/>
    </source>
</evidence>
<dbReference type="SUPFAM" id="SSF55874">
    <property type="entry name" value="ATPase domain of HSP90 chaperone/DNA topoisomerase II/histidine kinase"/>
    <property type="match status" value="1"/>
</dbReference>
<dbReference type="RefSeq" id="WP_368643041.1">
    <property type="nucleotide sequence ID" value="NZ_CP158252.1"/>
</dbReference>
<dbReference type="PANTHER" id="PTHR43065">
    <property type="entry name" value="SENSOR HISTIDINE KINASE"/>
    <property type="match status" value="1"/>
</dbReference>
<evidence type="ECO:0000259" key="16">
    <source>
        <dbReference type="PROSITE" id="PS50112"/>
    </source>
</evidence>
<feature type="domain" description="PAS" evidence="16">
    <location>
        <begin position="6"/>
        <end position="43"/>
    </location>
</feature>
<dbReference type="SUPFAM" id="SSF55785">
    <property type="entry name" value="PYP-like sensor domain (PAS domain)"/>
    <property type="match status" value="1"/>
</dbReference>
<dbReference type="SMART" id="SM00388">
    <property type="entry name" value="HisKA"/>
    <property type="match status" value="1"/>
</dbReference>
<organism evidence="17">
    <name type="scientific">Castellaniella ginsengisoli</name>
    <dbReference type="NCBI Taxonomy" id="546114"/>
    <lineage>
        <taxon>Bacteria</taxon>
        <taxon>Pseudomonadati</taxon>
        <taxon>Pseudomonadota</taxon>
        <taxon>Betaproteobacteria</taxon>
        <taxon>Burkholderiales</taxon>
        <taxon>Alcaligenaceae</taxon>
        <taxon>Castellaniella</taxon>
    </lineage>
</organism>
<dbReference type="Pfam" id="PF00512">
    <property type="entry name" value="HisKA"/>
    <property type="match status" value="1"/>
</dbReference>
<keyword evidence="3" id="KW-0597">Phosphoprotein</keyword>
<dbReference type="Gene3D" id="3.30.450.20">
    <property type="entry name" value="PAS domain"/>
    <property type="match status" value="1"/>
</dbReference>
<dbReference type="AlphaFoldDB" id="A0AB39CGF6"/>
<evidence type="ECO:0000256" key="10">
    <source>
        <dbReference type="ARBA" id="ARBA00023231"/>
    </source>
</evidence>
<dbReference type="InterPro" id="IPR036890">
    <property type="entry name" value="HATPase_C_sf"/>
</dbReference>
<dbReference type="InterPro" id="IPR003594">
    <property type="entry name" value="HATPase_dom"/>
</dbReference>
<keyword evidence="9" id="KW-0902">Two-component regulatory system</keyword>
<evidence type="ECO:0000256" key="13">
    <source>
        <dbReference type="ARBA" id="ARBA00042313"/>
    </source>
</evidence>
<name>A0AB39CGF6_9BURK</name>
<keyword evidence="4" id="KW-0808">Transferase</keyword>
<keyword evidence="8 17" id="KW-0067">ATP-binding</keyword>
<dbReference type="InterPro" id="IPR035965">
    <property type="entry name" value="PAS-like_dom_sf"/>
</dbReference>
<evidence type="ECO:0000256" key="7">
    <source>
        <dbReference type="ARBA" id="ARBA00022801"/>
    </source>
</evidence>
<dbReference type="InterPro" id="IPR000014">
    <property type="entry name" value="PAS"/>
</dbReference>
<evidence type="ECO:0000256" key="12">
    <source>
        <dbReference type="ARBA" id="ARBA00039567"/>
    </source>
</evidence>
<keyword evidence="10" id="KW-0535">Nitrogen fixation</keyword>
<dbReference type="GO" id="GO:0005524">
    <property type="term" value="F:ATP binding"/>
    <property type="evidence" value="ECO:0007669"/>
    <property type="project" value="UniProtKB-KW"/>
</dbReference>
<dbReference type="InterPro" id="IPR003661">
    <property type="entry name" value="HisK_dim/P_dom"/>
</dbReference>
<keyword evidence="5" id="KW-0547">Nucleotide-binding</keyword>
<evidence type="ECO:0000256" key="9">
    <source>
        <dbReference type="ARBA" id="ARBA00023012"/>
    </source>
</evidence>
<comment type="catalytic activity">
    <reaction evidence="1">
        <text>ATP + protein L-histidine = ADP + protein N-phospho-L-histidine.</text>
        <dbReference type="EC" id="2.7.13.3"/>
    </reaction>
</comment>
<accession>A0AB39CGF6</accession>
<dbReference type="EC" id="2.7.13.3" evidence="2"/>
<evidence type="ECO:0000256" key="11">
    <source>
        <dbReference type="ARBA" id="ARBA00037696"/>
    </source>
</evidence>
<dbReference type="InterPro" id="IPR005467">
    <property type="entry name" value="His_kinase_dom"/>
</dbReference>
<evidence type="ECO:0000256" key="5">
    <source>
        <dbReference type="ARBA" id="ARBA00022741"/>
    </source>
</evidence>
<keyword evidence="6" id="KW-0418">Kinase</keyword>